<dbReference type="AlphaFoldDB" id="A0AAD5RYB6"/>
<dbReference type="EMBL" id="JAKWBI020000007">
    <property type="protein sequence ID" value="KAJ2906913.1"/>
    <property type="molecule type" value="Genomic_DNA"/>
</dbReference>
<organism evidence="1 2">
    <name type="scientific">Zalerion maritima</name>
    <dbReference type="NCBI Taxonomy" id="339359"/>
    <lineage>
        <taxon>Eukaryota</taxon>
        <taxon>Fungi</taxon>
        <taxon>Dikarya</taxon>
        <taxon>Ascomycota</taxon>
        <taxon>Pezizomycotina</taxon>
        <taxon>Sordariomycetes</taxon>
        <taxon>Lulworthiomycetidae</taxon>
        <taxon>Lulworthiales</taxon>
        <taxon>Lulworthiaceae</taxon>
        <taxon>Zalerion</taxon>
    </lineage>
</organism>
<accession>A0AAD5RYB6</accession>
<sequence length="335" mass="38161">MLLHGPPKRCWGVRRRLPGHVCSPHLEKGGDLKAVTAMRFLTPQSTWRWPPGAWYLYTPSHCVRSPLLAVALHPAYNKRGDKEPNRIFAEALTLPLYDMWAPLAERYTSLARIEEFMAYGELYVPGVRRMFNRYPLVFPMMMATGNEEPEYVLSSPISAEAFSHASWEAYLQGQYEKPLRVRGLDPIKHGEYTMVLVKEPDCDRLRYGLVTRDAEGRLSVHDPAAVEDAGIGRLPAWTADAQALRDARKADCRRAWREERDRFAAEATGQPDWEVRRNLSSKRDKQESAFFAHRSTVLLGVDAAETICAAVGELATREKDIEGGTWKARHEKKQR</sequence>
<name>A0AAD5RYB6_9PEZI</name>
<reference evidence="1" key="1">
    <citation type="submission" date="2022-07" db="EMBL/GenBank/DDBJ databases">
        <title>Draft genome sequence of Zalerion maritima ATCC 34329, a (micro)plastics degrading marine fungus.</title>
        <authorList>
            <person name="Paco A."/>
            <person name="Goncalves M.F.M."/>
            <person name="Rocha-Santos T.A.P."/>
            <person name="Alves A."/>
        </authorList>
    </citation>
    <scope>NUCLEOTIDE SEQUENCE</scope>
    <source>
        <strain evidence="1">ATCC 34329</strain>
    </source>
</reference>
<comment type="caution">
    <text evidence="1">The sequence shown here is derived from an EMBL/GenBank/DDBJ whole genome shotgun (WGS) entry which is preliminary data.</text>
</comment>
<gene>
    <name evidence="1" type="ORF">MKZ38_009776</name>
</gene>
<dbReference type="Proteomes" id="UP001201980">
    <property type="component" value="Unassembled WGS sequence"/>
</dbReference>
<evidence type="ECO:0000313" key="1">
    <source>
        <dbReference type="EMBL" id="KAJ2906913.1"/>
    </source>
</evidence>
<evidence type="ECO:0000313" key="2">
    <source>
        <dbReference type="Proteomes" id="UP001201980"/>
    </source>
</evidence>
<protein>
    <submittedName>
        <fullName evidence="1">Uncharacterized protein</fullName>
    </submittedName>
</protein>
<keyword evidence="2" id="KW-1185">Reference proteome</keyword>
<proteinExistence type="predicted"/>